<dbReference type="EMBL" id="JANRMS010000160">
    <property type="protein sequence ID" value="KAJ3545185.1"/>
    <property type="molecule type" value="Genomic_DNA"/>
</dbReference>
<evidence type="ECO:0000313" key="2">
    <source>
        <dbReference type="Proteomes" id="UP001148629"/>
    </source>
</evidence>
<gene>
    <name evidence="1" type="ORF">NM208_g2637</name>
</gene>
<proteinExistence type="predicted"/>
<sequence>MARIFGDLVQRGWRPLRNIEFVSDAEDDTFTQVPYSSTSTKLEPISIRLVVELPGRNVGDSPEHYQRMFQIPPACSACQPQKWLYGRRCQARAFGNFANGHNPFQFAGLLQPEGSDLVTFRDVIDKLRLCFELPDAVCRNKRDDADSNSNSWDDISFALTSRPNTLGSAQAIPSFVAEPDRDQPVPSLPPRAPKQPNIIKYHLVRHKRCSLSTDAPLTEHLRAKCAQHVPHPVRRRDPRYLPPKKVPSDPKYATMPLRRQLKPRSGSQSPPKSPPKRRTSGSVSPTKDGLDDANGQDPSMMIAPSSLKIDLETAKKVMDDFRHSCGLRASCCAVSGEGDSWVVSPAMGPALQACHIVPQHHYHLYPIIQSEEDDADRDVADSPRRLQEAWHQTWNAKNGILLLSHLHELFDARLISIHPDTYRIRSFVPYNVLTKYNGQEATIPPNVDRNALRYHYDMCCIENMAAEMPLLTLSTGTTTPLSARTDLLMTPGSAMGSQFDAGVGRAGDPTKRSRPSPGPGQAREVLGQDTMDSQEASILRHERLNETDATSCKRRRLHDYKDDGTHSPQDWLQDDVLDSYITPFNSRAFLADVNWELQKFKARHPCE</sequence>
<organism evidence="1 2">
    <name type="scientific">Fusarium decemcellulare</name>
    <dbReference type="NCBI Taxonomy" id="57161"/>
    <lineage>
        <taxon>Eukaryota</taxon>
        <taxon>Fungi</taxon>
        <taxon>Dikarya</taxon>
        <taxon>Ascomycota</taxon>
        <taxon>Pezizomycotina</taxon>
        <taxon>Sordariomycetes</taxon>
        <taxon>Hypocreomycetidae</taxon>
        <taxon>Hypocreales</taxon>
        <taxon>Nectriaceae</taxon>
        <taxon>Fusarium</taxon>
        <taxon>Fusarium decemcellulare species complex</taxon>
    </lineage>
</organism>
<evidence type="ECO:0000313" key="1">
    <source>
        <dbReference type="EMBL" id="KAJ3545185.1"/>
    </source>
</evidence>
<reference evidence="1" key="1">
    <citation type="submission" date="2022-08" db="EMBL/GenBank/DDBJ databases">
        <title>Genome Sequence of Fusarium decemcellulare.</title>
        <authorList>
            <person name="Buettner E."/>
        </authorList>
    </citation>
    <scope>NUCLEOTIDE SEQUENCE</scope>
    <source>
        <strain evidence="1">Babe19</strain>
    </source>
</reference>
<accession>A0ACC1SS15</accession>
<comment type="caution">
    <text evidence="1">The sequence shown here is derived from an EMBL/GenBank/DDBJ whole genome shotgun (WGS) entry which is preliminary data.</text>
</comment>
<dbReference type="Proteomes" id="UP001148629">
    <property type="component" value="Unassembled WGS sequence"/>
</dbReference>
<protein>
    <submittedName>
        <fullName evidence="1">Uncharacterized protein</fullName>
    </submittedName>
</protein>
<name>A0ACC1SS15_9HYPO</name>
<keyword evidence="2" id="KW-1185">Reference proteome</keyword>